<dbReference type="GO" id="GO:0009294">
    <property type="term" value="P:DNA-mediated transformation"/>
    <property type="evidence" value="ECO:0007669"/>
    <property type="project" value="InterPro"/>
</dbReference>
<comment type="similarity">
    <text evidence="1">Belongs to the DprA/Smf family.</text>
</comment>
<dbReference type="InterPro" id="IPR057666">
    <property type="entry name" value="DrpA_SLOG"/>
</dbReference>
<proteinExistence type="inferred from homology"/>
<accession>A0A1X9SMM3</accession>
<dbReference type="InterPro" id="IPR003488">
    <property type="entry name" value="DprA"/>
</dbReference>
<evidence type="ECO:0000313" key="4">
    <source>
        <dbReference type="Proteomes" id="UP000202031"/>
    </source>
</evidence>
<protein>
    <submittedName>
        <fullName evidence="3">DNA protecting protein DprA</fullName>
    </submittedName>
</protein>
<dbReference type="EMBL" id="CP015578">
    <property type="protein sequence ID" value="ARQ97470.1"/>
    <property type="molecule type" value="Genomic_DNA"/>
</dbReference>
<dbReference type="AlphaFoldDB" id="A0A1X9SMM3"/>
<dbReference type="SUPFAM" id="SSF102405">
    <property type="entry name" value="MCP/YpsA-like"/>
    <property type="match status" value="1"/>
</dbReference>
<sequence>MKFITDFNLNSNFKNPPQKLYYKGNLELLNSPKVAIVGSRKCSSYTKNMTLNLASTLKKYGVCVVSGAAIGVDIHAHTGAYPHTIAVFGNGLDQIYPLQNAKMIKDIYQNSLALSAYEPGIVAKGWQFLERNLITVALSDAVVVAQADIKSGSMSSAKAAIKFGIPLYVLPQRLGESSGTNELLASGKAQIITDFDKFAMKFGLRNYDQNSDEIIEFIKQNSNFDECYSKFGDIIYDYELDGKIAIDGIYVRIL</sequence>
<feature type="domain" description="Smf/DprA SLOG" evidence="2">
    <location>
        <begin position="12"/>
        <end position="201"/>
    </location>
</feature>
<dbReference type="KEGG" id="clx:CLAN_0723"/>
<organism evidence="3 4">
    <name type="scientific">Campylobacter lanienae NCTC 13004</name>
    <dbReference type="NCBI Taxonomy" id="1031753"/>
    <lineage>
        <taxon>Bacteria</taxon>
        <taxon>Pseudomonadati</taxon>
        <taxon>Campylobacterota</taxon>
        <taxon>Epsilonproteobacteria</taxon>
        <taxon>Campylobacterales</taxon>
        <taxon>Campylobacteraceae</taxon>
        <taxon>Campylobacter</taxon>
    </lineage>
</organism>
<dbReference type="Pfam" id="PF02481">
    <property type="entry name" value="DNA_processg_A"/>
    <property type="match status" value="1"/>
</dbReference>
<dbReference type="PANTHER" id="PTHR43022:SF1">
    <property type="entry name" value="PROTEIN SMF"/>
    <property type="match status" value="1"/>
</dbReference>
<reference evidence="4" key="1">
    <citation type="journal article" date="2017" name="Genome Biol. Evol.">
        <title>Comparative Genomic Analysis Identifies a Campylobacter Clade Deficient in Selenium Metabolism.</title>
        <authorList>
            <person name="Miller W.G."/>
            <person name="Yee E."/>
            <person name="Lopes B.S."/>
            <person name="Chapman M.H."/>
            <person name="Huynh S."/>
            <person name="Bono J.L."/>
            <person name="Parker C.T."/>
            <person name="Strachan N.J.C."/>
            <person name="Forbes K.J."/>
        </authorList>
    </citation>
    <scope>NUCLEOTIDE SEQUENCE [LARGE SCALE GENOMIC DNA]</scope>
    <source>
        <strain evidence="4">NCTC 13004</strain>
    </source>
</reference>
<dbReference type="Proteomes" id="UP000202031">
    <property type="component" value="Chromosome"/>
</dbReference>
<dbReference type="RefSeq" id="WP_096018017.1">
    <property type="nucleotide sequence ID" value="NZ_CP015578.1"/>
</dbReference>
<gene>
    <name evidence="3" type="primary">dprA</name>
    <name evidence="3" type="ORF">CLAN_0723</name>
</gene>
<evidence type="ECO:0000256" key="1">
    <source>
        <dbReference type="ARBA" id="ARBA00006525"/>
    </source>
</evidence>
<name>A0A1X9SMM3_9BACT</name>
<dbReference type="GeneID" id="46921199"/>
<dbReference type="PANTHER" id="PTHR43022">
    <property type="entry name" value="PROTEIN SMF"/>
    <property type="match status" value="1"/>
</dbReference>
<evidence type="ECO:0000313" key="3">
    <source>
        <dbReference type="EMBL" id="ARQ97470.1"/>
    </source>
</evidence>
<evidence type="ECO:0000259" key="2">
    <source>
        <dbReference type="Pfam" id="PF02481"/>
    </source>
</evidence>
<dbReference type="Gene3D" id="3.40.50.450">
    <property type="match status" value="1"/>
</dbReference>